<comment type="caution">
    <text evidence="1">The sequence shown here is derived from an EMBL/GenBank/DDBJ whole genome shotgun (WGS) entry which is preliminary data.</text>
</comment>
<dbReference type="EMBL" id="WTYT01000003">
    <property type="protein sequence ID" value="MXO65774.1"/>
    <property type="molecule type" value="Genomic_DNA"/>
</dbReference>
<accession>A0A6I4T3D8</accession>
<organism evidence="1 2">
    <name type="scientific">Altericroceibacterium endophyticum</name>
    <dbReference type="NCBI Taxonomy" id="1808508"/>
    <lineage>
        <taxon>Bacteria</taxon>
        <taxon>Pseudomonadati</taxon>
        <taxon>Pseudomonadota</taxon>
        <taxon>Alphaproteobacteria</taxon>
        <taxon>Sphingomonadales</taxon>
        <taxon>Erythrobacteraceae</taxon>
        <taxon>Altericroceibacterium</taxon>
    </lineage>
</organism>
<reference evidence="1 2" key="1">
    <citation type="submission" date="2019-12" db="EMBL/GenBank/DDBJ databases">
        <title>Genomic-based taxomic classification of the family Erythrobacteraceae.</title>
        <authorList>
            <person name="Xu L."/>
        </authorList>
    </citation>
    <scope>NUCLEOTIDE SEQUENCE [LARGE SCALE GENOMIC DNA]</scope>
    <source>
        <strain evidence="1 2">LMG 29518</strain>
    </source>
</reference>
<protein>
    <submittedName>
        <fullName evidence="1">Uncharacterized protein</fullName>
    </submittedName>
</protein>
<evidence type="ECO:0000313" key="1">
    <source>
        <dbReference type="EMBL" id="MXO65774.1"/>
    </source>
</evidence>
<dbReference type="OrthoDB" id="7406594at2"/>
<dbReference type="Proteomes" id="UP000438476">
    <property type="component" value="Unassembled WGS sequence"/>
</dbReference>
<name>A0A6I4T3D8_9SPHN</name>
<dbReference type="AlphaFoldDB" id="A0A6I4T3D8"/>
<proteinExistence type="predicted"/>
<gene>
    <name evidence="1" type="ORF">GRI91_08410</name>
</gene>
<sequence length="267" mass="28931">MPGSAQPVSSTSAQAAADAPTFADLATLVDRSDMVIRAQITDQATVEPERSAGLQPGHVRLYLEADTQALLFGSAAVGEKLKYLVDLPLTENGKAPKVKKQSVLLFGKNVAGRPGQFSLVTPDAQLPATPELEATVRKLLGEMTAPDALPRVTGIQDVMSVRGNLAGESETQIFFNTKSGAPVSISVVRRPNMDPRWGVSWSEIVDQSAQPPEPNTMEWYRIACLMPDEIPESAFLQSESAPRYQAQVDYEFVRRDLGECTRNITSS</sequence>
<keyword evidence="2" id="KW-1185">Reference proteome</keyword>
<evidence type="ECO:0000313" key="2">
    <source>
        <dbReference type="Proteomes" id="UP000438476"/>
    </source>
</evidence>